<dbReference type="GO" id="GO:0009409">
    <property type="term" value="P:response to cold"/>
    <property type="evidence" value="ECO:0007669"/>
    <property type="project" value="UniProtKB-ARBA"/>
</dbReference>
<dbReference type="InterPro" id="IPR000640">
    <property type="entry name" value="EFG_V-like"/>
</dbReference>
<dbReference type="InterPro" id="IPR027417">
    <property type="entry name" value="P-loop_NTPase"/>
</dbReference>
<accession>A0A0D2N387</accession>
<name>A0A0D2N387_9CHLO</name>
<dbReference type="InterPro" id="IPR035647">
    <property type="entry name" value="EFG_III/V"/>
</dbReference>
<dbReference type="AlphaFoldDB" id="A0A0D2N387"/>
<dbReference type="GeneID" id="25728251"/>
<dbReference type="GO" id="GO:0003924">
    <property type="term" value="F:GTPase activity"/>
    <property type="evidence" value="ECO:0007669"/>
    <property type="project" value="InterPro"/>
</dbReference>
<organism evidence="3 4">
    <name type="scientific">Monoraphidium neglectum</name>
    <dbReference type="NCBI Taxonomy" id="145388"/>
    <lineage>
        <taxon>Eukaryota</taxon>
        <taxon>Viridiplantae</taxon>
        <taxon>Chlorophyta</taxon>
        <taxon>core chlorophytes</taxon>
        <taxon>Chlorophyceae</taxon>
        <taxon>CS clade</taxon>
        <taxon>Sphaeropleales</taxon>
        <taxon>Selenastraceae</taxon>
        <taxon>Monoraphidium</taxon>
    </lineage>
</organism>
<dbReference type="STRING" id="145388.A0A0D2N387"/>
<dbReference type="Proteomes" id="UP000054498">
    <property type="component" value="Unassembled WGS sequence"/>
</dbReference>
<dbReference type="InterPro" id="IPR005225">
    <property type="entry name" value="Small_GTP-bd"/>
</dbReference>
<feature type="domain" description="Tr-type G" evidence="2">
    <location>
        <begin position="34"/>
        <end position="239"/>
    </location>
</feature>
<evidence type="ECO:0000313" key="3">
    <source>
        <dbReference type="EMBL" id="KIZ06852.1"/>
    </source>
</evidence>
<dbReference type="FunFam" id="2.40.50.250:FF:000001">
    <property type="entry name" value="GTP-binding protein TypA"/>
    <property type="match status" value="1"/>
</dbReference>
<dbReference type="OrthoDB" id="364892at2759"/>
<dbReference type="InterPro" id="IPR006298">
    <property type="entry name" value="BipA"/>
</dbReference>
<dbReference type="EMBL" id="KK100323">
    <property type="protein sequence ID" value="KIZ06852.1"/>
    <property type="molecule type" value="Genomic_DNA"/>
</dbReference>
<dbReference type="InterPro" id="IPR047043">
    <property type="entry name" value="BipA_III"/>
</dbReference>
<dbReference type="FunFam" id="3.40.50.300:FF:000055">
    <property type="entry name" value="GTP-binding protein TypA"/>
    <property type="match status" value="1"/>
</dbReference>
<dbReference type="RefSeq" id="XP_013905871.1">
    <property type="nucleotide sequence ID" value="XM_014050417.1"/>
</dbReference>
<dbReference type="PRINTS" id="PR00315">
    <property type="entry name" value="ELONGATNFCT"/>
</dbReference>
<dbReference type="PANTHER" id="PTHR42908">
    <property type="entry name" value="TRANSLATION ELONGATION FACTOR-RELATED"/>
    <property type="match status" value="1"/>
</dbReference>
<gene>
    <name evidence="3" type="ORF">MNEG_1103</name>
</gene>
<dbReference type="PROSITE" id="PS00301">
    <property type="entry name" value="G_TR_1"/>
    <property type="match status" value="1"/>
</dbReference>
<evidence type="ECO:0000313" key="4">
    <source>
        <dbReference type="Proteomes" id="UP000054498"/>
    </source>
</evidence>
<dbReference type="Pfam" id="PF03144">
    <property type="entry name" value="GTP_EFTU_D2"/>
    <property type="match status" value="1"/>
</dbReference>
<dbReference type="InterPro" id="IPR048876">
    <property type="entry name" value="BipA_C"/>
</dbReference>
<dbReference type="GO" id="GO:0010467">
    <property type="term" value="P:gene expression"/>
    <property type="evidence" value="ECO:0007669"/>
    <property type="project" value="UniProtKB-ARBA"/>
</dbReference>
<dbReference type="Pfam" id="PF00009">
    <property type="entry name" value="GTP_EFTU"/>
    <property type="match status" value="1"/>
</dbReference>
<reference evidence="3 4" key="1">
    <citation type="journal article" date="2013" name="BMC Genomics">
        <title>Reconstruction of the lipid metabolism for the microalga Monoraphidium neglectum from its genome sequence reveals characteristics suitable for biofuel production.</title>
        <authorList>
            <person name="Bogen C."/>
            <person name="Al-Dilaimi A."/>
            <person name="Albersmeier A."/>
            <person name="Wichmann J."/>
            <person name="Grundmann M."/>
            <person name="Rupp O."/>
            <person name="Lauersen K.J."/>
            <person name="Blifernez-Klassen O."/>
            <person name="Kalinowski J."/>
            <person name="Goesmann A."/>
            <person name="Mussgnug J.H."/>
            <person name="Kruse O."/>
        </authorList>
    </citation>
    <scope>NUCLEOTIDE SEQUENCE [LARGE SCALE GENOMIC DNA]</scope>
    <source>
        <strain evidence="3 4">SAG 48.87</strain>
    </source>
</reference>
<keyword evidence="4" id="KW-1185">Reference proteome</keyword>
<dbReference type="Pfam" id="PF00679">
    <property type="entry name" value="EFG_C"/>
    <property type="match status" value="1"/>
</dbReference>
<dbReference type="SUPFAM" id="SSF52540">
    <property type="entry name" value="P-loop containing nucleoside triphosphate hydrolases"/>
    <property type="match status" value="1"/>
</dbReference>
<dbReference type="Gene3D" id="2.40.50.250">
    <property type="entry name" value="bipa protein"/>
    <property type="match status" value="1"/>
</dbReference>
<evidence type="ECO:0000259" key="2">
    <source>
        <dbReference type="PROSITE" id="PS51722"/>
    </source>
</evidence>
<dbReference type="PANTHER" id="PTHR42908:SF8">
    <property type="entry name" value="TR-TYPE G DOMAIN-CONTAINING PROTEIN"/>
    <property type="match status" value="1"/>
</dbReference>
<dbReference type="GO" id="GO:1990904">
    <property type="term" value="C:ribonucleoprotein complex"/>
    <property type="evidence" value="ECO:0007669"/>
    <property type="project" value="TreeGrafter"/>
</dbReference>
<dbReference type="Gene3D" id="2.40.30.10">
    <property type="entry name" value="Translation factors"/>
    <property type="match status" value="1"/>
</dbReference>
<dbReference type="SUPFAM" id="SSF50447">
    <property type="entry name" value="Translation proteins"/>
    <property type="match status" value="1"/>
</dbReference>
<dbReference type="SUPFAM" id="SSF54980">
    <property type="entry name" value="EF-G C-terminal domain-like"/>
    <property type="match status" value="2"/>
</dbReference>
<proteinExistence type="inferred from homology"/>
<dbReference type="InterPro" id="IPR042116">
    <property type="entry name" value="TypA/BipA_C"/>
</dbReference>
<dbReference type="InterPro" id="IPR004161">
    <property type="entry name" value="EFTu-like_2"/>
</dbReference>
<dbReference type="InterPro" id="IPR009000">
    <property type="entry name" value="Transl_B-barrel_sf"/>
</dbReference>
<dbReference type="CDD" id="cd03710">
    <property type="entry name" value="BipA_TypA_C"/>
    <property type="match status" value="1"/>
</dbReference>
<dbReference type="InterPro" id="IPR031157">
    <property type="entry name" value="G_TR_CS"/>
</dbReference>
<dbReference type="GO" id="GO:0005829">
    <property type="term" value="C:cytosol"/>
    <property type="evidence" value="ECO:0007669"/>
    <property type="project" value="TreeGrafter"/>
</dbReference>
<dbReference type="InterPro" id="IPR047041">
    <property type="entry name" value="BipA_GTP-bd_dom"/>
</dbReference>
<dbReference type="GO" id="GO:0042254">
    <property type="term" value="P:ribosome biogenesis"/>
    <property type="evidence" value="ECO:0007669"/>
    <property type="project" value="UniProtKB-ARBA"/>
</dbReference>
<dbReference type="CDD" id="cd16263">
    <property type="entry name" value="BipA_III"/>
    <property type="match status" value="1"/>
</dbReference>
<dbReference type="Gene3D" id="3.30.70.240">
    <property type="match status" value="1"/>
</dbReference>
<sequence>MAVPRDGAPARKTVCRVAAVADAPAAAVGEVTRENVRNIAIIAHVDHGKTTLVDAMLKQSKARRHGGQGEGVFRANQETQERVMDSNALERERGITILAKNTAITYKGVKVNVIDTPGHADFGGEVERVLNMCDGVVLLVDSVEGPMPQTRFVLKKALQLNKKVVVVVNKIDRPAARPEWVVDHTFELFMDLGANDDQCDFPVVYASGVKGIAGTSPDSMQEDLQPLFEMIVNSVPPPTVLPDAPLQLLVTNIDFDEHKGRIAIGRVTAGTIRKAQQVSLCSSLEPGKVRFGKVNELFVYDNFSRTPVEEVQAGDICALTGIQDISIGETVCTRELPNALPTIKVEEPTVSMTFKVNTSPFAGKEGKFVTSRNLKDRLDRELERNLALRVEPGDGAESFRVSGRGTLHLGILIENMRREGYEFEIGPPKVITREIDGVECEPYEEAIVEVPEMYVGSVVELFAQRKGEMVDMQPSLEATTRVTFKIATRGLLGLKNALLTATRGTGLVNTIFDEYRRRAGDISMRDQGSLVAFETGQVTAYAIESAQERGQLFVKPGDQVYQGQVVGVYSKAGDLKVNVCKQKALTNMRAANKEVKTVLDEARTMGLDEALEYVTDDELVEVTPLSIRMRKDPSASNKRGRR</sequence>
<dbReference type="FunFam" id="3.30.70.870:FF:000003">
    <property type="entry name" value="GTP-binding protein TypA"/>
    <property type="match status" value="1"/>
</dbReference>
<dbReference type="KEGG" id="mng:MNEG_1103"/>
<dbReference type="Pfam" id="PF21018">
    <property type="entry name" value="BipA_C"/>
    <property type="match status" value="1"/>
</dbReference>
<dbReference type="Gene3D" id="3.30.70.870">
    <property type="entry name" value="Elongation Factor G (Translational Gtpase), domain 3"/>
    <property type="match status" value="1"/>
</dbReference>
<dbReference type="Gene3D" id="3.40.50.300">
    <property type="entry name" value="P-loop containing nucleotide triphosphate hydrolases"/>
    <property type="match status" value="1"/>
</dbReference>
<protein>
    <recommendedName>
        <fullName evidence="1">Elongation factor Tu, chloroplastic</fullName>
    </recommendedName>
</protein>
<dbReference type="HAMAP" id="MF_00849">
    <property type="entry name" value="BipA"/>
    <property type="match status" value="1"/>
</dbReference>
<dbReference type="PROSITE" id="PS51722">
    <property type="entry name" value="G_TR_2"/>
    <property type="match status" value="1"/>
</dbReference>
<evidence type="ECO:0000256" key="1">
    <source>
        <dbReference type="ARBA" id="ARBA00021392"/>
    </source>
</evidence>
<dbReference type="NCBIfam" id="TIGR01394">
    <property type="entry name" value="TypA_BipA"/>
    <property type="match status" value="1"/>
</dbReference>
<dbReference type="GO" id="GO:0005525">
    <property type="term" value="F:GTP binding"/>
    <property type="evidence" value="ECO:0007669"/>
    <property type="project" value="InterPro"/>
</dbReference>
<dbReference type="NCBIfam" id="TIGR00231">
    <property type="entry name" value="small_GTP"/>
    <property type="match status" value="1"/>
</dbReference>
<dbReference type="InterPro" id="IPR047042">
    <property type="entry name" value="BipA_II"/>
</dbReference>
<dbReference type="CDD" id="cd03691">
    <property type="entry name" value="BipA_TypA_II"/>
    <property type="match status" value="1"/>
</dbReference>
<dbReference type="CDD" id="cd01891">
    <property type="entry name" value="TypA_BipA"/>
    <property type="match status" value="1"/>
</dbReference>
<dbReference type="InterPro" id="IPR035651">
    <property type="entry name" value="BipA_V"/>
</dbReference>
<dbReference type="FunFam" id="2.40.30.10:FF:000016">
    <property type="entry name" value="GTP-binding protein TypA"/>
    <property type="match status" value="1"/>
</dbReference>
<dbReference type="FunFam" id="3.30.70.240:FF:000002">
    <property type="entry name" value="GTP-binding protein TypA"/>
    <property type="match status" value="1"/>
</dbReference>
<dbReference type="InterPro" id="IPR000795">
    <property type="entry name" value="T_Tr_GTP-bd_dom"/>
</dbReference>